<feature type="domain" description="HTH marR-type" evidence="1">
    <location>
        <begin position="39"/>
        <end position="171"/>
    </location>
</feature>
<dbReference type="Gene3D" id="1.10.10.10">
    <property type="entry name" value="Winged helix-like DNA-binding domain superfamily/Winged helix DNA-binding domain"/>
    <property type="match status" value="1"/>
</dbReference>
<dbReference type="PRINTS" id="PR00598">
    <property type="entry name" value="HTHMARR"/>
</dbReference>
<accession>A0ABX1E2F0</accession>
<dbReference type="Proteomes" id="UP000787635">
    <property type="component" value="Unassembled WGS sequence"/>
</dbReference>
<dbReference type="SUPFAM" id="SSF46785">
    <property type="entry name" value="Winged helix' DNA-binding domain"/>
    <property type="match status" value="1"/>
</dbReference>
<sequence>MSQPARKARRMAEAPAAPRLALAHEAPAGQLPVQLGPLGVQLGFLLRLAQEAAFDAFAARTGQAALRPGRYSILVIIAANPGISQTALGAAAGRDKSTLTPALADLERRGLIRRDRPPQDRRSYALTLTEVGRQVLEGLRHHAAAHDAALEALVGPADRAAFVAVLRRIIQGIGA</sequence>
<dbReference type="Pfam" id="PF01047">
    <property type="entry name" value="MarR"/>
    <property type="match status" value="1"/>
</dbReference>
<comment type="caution">
    <text evidence="2">The sequence shown here is derived from an EMBL/GenBank/DDBJ whole genome shotgun (WGS) entry which is preliminary data.</text>
</comment>
<gene>
    <name evidence="2" type="ORF">HEQ75_10210</name>
</gene>
<dbReference type="InterPro" id="IPR039422">
    <property type="entry name" value="MarR/SlyA-like"/>
</dbReference>
<organism evidence="2 3">
    <name type="scientific">Falsiroseomonas selenitidurans</name>
    <dbReference type="NCBI Taxonomy" id="2716335"/>
    <lineage>
        <taxon>Bacteria</taxon>
        <taxon>Pseudomonadati</taxon>
        <taxon>Pseudomonadota</taxon>
        <taxon>Alphaproteobacteria</taxon>
        <taxon>Acetobacterales</taxon>
        <taxon>Roseomonadaceae</taxon>
        <taxon>Falsiroseomonas</taxon>
    </lineage>
</organism>
<dbReference type="PANTHER" id="PTHR33164:SF89">
    <property type="entry name" value="MARR FAMILY REGULATORY PROTEIN"/>
    <property type="match status" value="1"/>
</dbReference>
<protein>
    <submittedName>
        <fullName evidence="2">Winged helix-turn-helix transcriptional regulator</fullName>
    </submittedName>
</protein>
<dbReference type="PANTHER" id="PTHR33164">
    <property type="entry name" value="TRANSCRIPTIONAL REGULATOR, MARR FAMILY"/>
    <property type="match status" value="1"/>
</dbReference>
<evidence type="ECO:0000259" key="1">
    <source>
        <dbReference type="PROSITE" id="PS50995"/>
    </source>
</evidence>
<evidence type="ECO:0000313" key="2">
    <source>
        <dbReference type="EMBL" id="NKC31233.1"/>
    </source>
</evidence>
<dbReference type="InterPro" id="IPR036390">
    <property type="entry name" value="WH_DNA-bd_sf"/>
</dbReference>
<name>A0ABX1E2F0_9PROT</name>
<reference evidence="2 3" key="1">
    <citation type="submission" date="2020-03" db="EMBL/GenBank/DDBJ databases">
        <title>Roseomonas selenitidurans sp. nov. isolated from urban soil.</title>
        <authorList>
            <person name="Liu H."/>
        </authorList>
    </citation>
    <scope>NUCLEOTIDE SEQUENCE [LARGE SCALE GENOMIC DNA]</scope>
    <source>
        <strain evidence="2 3">BU-1</strain>
    </source>
</reference>
<dbReference type="SMART" id="SM00347">
    <property type="entry name" value="HTH_MARR"/>
    <property type="match status" value="1"/>
</dbReference>
<proteinExistence type="predicted"/>
<dbReference type="EMBL" id="JAAVNE010000013">
    <property type="protein sequence ID" value="NKC31233.1"/>
    <property type="molecule type" value="Genomic_DNA"/>
</dbReference>
<evidence type="ECO:0000313" key="3">
    <source>
        <dbReference type="Proteomes" id="UP000787635"/>
    </source>
</evidence>
<dbReference type="RefSeq" id="WP_168029971.1">
    <property type="nucleotide sequence ID" value="NZ_JAAVNE010000013.1"/>
</dbReference>
<dbReference type="PROSITE" id="PS50995">
    <property type="entry name" value="HTH_MARR_2"/>
    <property type="match status" value="1"/>
</dbReference>
<dbReference type="InterPro" id="IPR000835">
    <property type="entry name" value="HTH_MarR-typ"/>
</dbReference>
<dbReference type="InterPro" id="IPR036388">
    <property type="entry name" value="WH-like_DNA-bd_sf"/>
</dbReference>
<keyword evidence="3" id="KW-1185">Reference proteome</keyword>